<keyword evidence="2" id="KW-1185">Reference proteome</keyword>
<proteinExistence type="predicted"/>
<organism evidence="1 2">
    <name type="scientific">Clavelina lepadiformis</name>
    <name type="common">Light-bulb sea squirt</name>
    <name type="synonym">Ascidia lepadiformis</name>
    <dbReference type="NCBI Taxonomy" id="159417"/>
    <lineage>
        <taxon>Eukaryota</taxon>
        <taxon>Metazoa</taxon>
        <taxon>Chordata</taxon>
        <taxon>Tunicata</taxon>
        <taxon>Ascidiacea</taxon>
        <taxon>Aplousobranchia</taxon>
        <taxon>Clavelinidae</taxon>
        <taxon>Clavelina</taxon>
    </lineage>
</organism>
<reference evidence="1 2" key="1">
    <citation type="submission" date="2024-02" db="EMBL/GenBank/DDBJ databases">
        <authorList>
            <person name="Daric V."/>
            <person name="Darras S."/>
        </authorList>
    </citation>
    <scope>NUCLEOTIDE SEQUENCE [LARGE SCALE GENOMIC DNA]</scope>
</reference>
<dbReference type="EMBL" id="CAWYQH010000108">
    <property type="protein sequence ID" value="CAK8688414.1"/>
    <property type="molecule type" value="Genomic_DNA"/>
</dbReference>
<sequence length="105" mass="12315">MDKPRQASEINYTQCSIKSRFSHGYFRGKQLQKVVEEMKLNILLARFLPLEIAKDPSDGKWYCRNNRSLYVFKEVEKVHHAPILNMKEVVFSGRNRDSGLDVKIE</sequence>
<evidence type="ECO:0000313" key="1">
    <source>
        <dbReference type="EMBL" id="CAK8688414.1"/>
    </source>
</evidence>
<accession>A0ABP0GC79</accession>
<dbReference type="Proteomes" id="UP001642483">
    <property type="component" value="Unassembled WGS sequence"/>
</dbReference>
<evidence type="ECO:0000313" key="2">
    <source>
        <dbReference type="Proteomes" id="UP001642483"/>
    </source>
</evidence>
<name>A0ABP0GC79_CLALP</name>
<gene>
    <name evidence="1" type="ORF">CVLEPA_LOCUS20435</name>
</gene>
<comment type="caution">
    <text evidence="1">The sequence shown here is derived from an EMBL/GenBank/DDBJ whole genome shotgun (WGS) entry which is preliminary data.</text>
</comment>
<protein>
    <submittedName>
        <fullName evidence="1">Uncharacterized protein</fullName>
    </submittedName>
</protein>